<organism evidence="1 2">
    <name type="scientific">Adineta steineri</name>
    <dbReference type="NCBI Taxonomy" id="433720"/>
    <lineage>
        <taxon>Eukaryota</taxon>
        <taxon>Metazoa</taxon>
        <taxon>Spiralia</taxon>
        <taxon>Gnathifera</taxon>
        <taxon>Rotifera</taxon>
        <taxon>Eurotatoria</taxon>
        <taxon>Bdelloidea</taxon>
        <taxon>Adinetida</taxon>
        <taxon>Adinetidae</taxon>
        <taxon>Adineta</taxon>
    </lineage>
</organism>
<reference evidence="1" key="1">
    <citation type="submission" date="2021-02" db="EMBL/GenBank/DDBJ databases">
        <authorList>
            <person name="Nowell W R."/>
        </authorList>
    </citation>
    <scope>NUCLEOTIDE SEQUENCE</scope>
</reference>
<accession>A0A820RV57</accession>
<protein>
    <recommendedName>
        <fullName evidence="3">Pentapeptide repeat-containing protein</fullName>
    </recommendedName>
</protein>
<sequence length="144" mass="16297">IGARLQNTWFSYTNLQNANFIDVNVNGINFSHTDLFNAKIIDIQLLNAISIRGSRLPNGTYIDQDYNLITNGYADCHIPLESSWNVDENNSVAIIRSKQDENNCVFAPNKAIGPVRLYQKISDKYKQVRWELNPVLVLNARLGG</sequence>
<gene>
    <name evidence="1" type="ORF">KXQ929_LOCUS53639</name>
</gene>
<feature type="non-terminal residue" evidence="1">
    <location>
        <position position="1"/>
    </location>
</feature>
<proteinExistence type="predicted"/>
<dbReference type="InterPro" id="IPR001646">
    <property type="entry name" value="5peptide_repeat"/>
</dbReference>
<comment type="caution">
    <text evidence="1">The sequence shown here is derived from an EMBL/GenBank/DDBJ whole genome shotgun (WGS) entry which is preliminary data.</text>
</comment>
<dbReference type="EMBL" id="CAJOBB010030729">
    <property type="protein sequence ID" value="CAF4445465.1"/>
    <property type="molecule type" value="Genomic_DNA"/>
</dbReference>
<dbReference type="SUPFAM" id="SSF141571">
    <property type="entry name" value="Pentapeptide repeat-like"/>
    <property type="match status" value="1"/>
</dbReference>
<dbReference type="Gene3D" id="2.160.20.80">
    <property type="entry name" value="E3 ubiquitin-protein ligase SopA"/>
    <property type="match status" value="1"/>
</dbReference>
<evidence type="ECO:0008006" key="3">
    <source>
        <dbReference type="Google" id="ProtNLM"/>
    </source>
</evidence>
<evidence type="ECO:0000313" key="2">
    <source>
        <dbReference type="Proteomes" id="UP000663868"/>
    </source>
</evidence>
<dbReference type="Proteomes" id="UP000663868">
    <property type="component" value="Unassembled WGS sequence"/>
</dbReference>
<dbReference type="AlphaFoldDB" id="A0A820RV57"/>
<evidence type="ECO:0000313" key="1">
    <source>
        <dbReference type="EMBL" id="CAF4445465.1"/>
    </source>
</evidence>
<dbReference type="Pfam" id="PF00805">
    <property type="entry name" value="Pentapeptide"/>
    <property type="match status" value="1"/>
</dbReference>
<feature type="non-terminal residue" evidence="1">
    <location>
        <position position="144"/>
    </location>
</feature>
<name>A0A820RV57_9BILA</name>